<protein>
    <submittedName>
        <fullName evidence="2">Uncharacterized protein</fullName>
    </submittedName>
</protein>
<feature type="region of interest" description="Disordered" evidence="1">
    <location>
        <begin position="1"/>
        <end position="39"/>
    </location>
</feature>
<evidence type="ECO:0000313" key="3">
    <source>
        <dbReference type="Proteomes" id="UP001152519"/>
    </source>
</evidence>
<sequence>MTGAVRGAGRAVTAYGAASPGGEPVRRVPHGRRRSLVPA</sequence>
<evidence type="ECO:0000256" key="1">
    <source>
        <dbReference type="SAM" id="MobiDB-lite"/>
    </source>
</evidence>
<keyword evidence="3" id="KW-1185">Reference proteome</keyword>
<dbReference type="Proteomes" id="UP001152519">
    <property type="component" value="Unassembled WGS sequence"/>
</dbReference>
<dbReference type="EMBL" id="CAJSLV010000069">
    <property type="protein sequence ID" value="CAG6396045.1"/>
    <property type="molecule type" value="Genomic_DNA"/>
</dbReference>
<feature type="compositionally biased region" description="Low complexity" evidence="1">
    <location>
        <begin position="1"/>
        <end position="18"/>
    </location>
</feature>
<dbReference type="AlphaFoldDB" id="A0A9W4E941"/>
<accession>A0A9W4E941</accession>
<proteinExistence type="predicted"/>
<comment type="caution">
    <text evidence="2">The sequence shown here is derived from an EMBL/GenBank/DDBJ whole genome shotgun (WGS) entry which is preliminary data.</text>
</comment>
<feature type="compositionally biased region" description="Basic residues" evidence="1">
    <location>
        <begin position="27"/>
        <end position="39"/>
    </location>
</feature>
<organism evidence="2 3">
    <name type="scientific">Actinacidiphila cocklensis</name>
    <dbReference type="NCBI Taxonomy" id="887465"/>
    <lineage>
        <taxon>Bacteria</taxon>
        <taxon>Bacillati</taxon>
        <taxon>Actinomycetota</taxon>
        <taxon>Actinomycetes</taxon>
        <taxon>Kitasatosporales</taxon>
        <taxon>Streptomycetaceae</taxon>
        <taxon>Actinacidiphila</taxon>
    </lineage>
</organism>
<evidence type="ECO:0000313" key="2">
    <source>
        <dbReference type="EMBL" id="CAG6396045.1"/>
    </source>
</evidence>
<name>A0A9W4E941_9ACTN</name>
<gene>
    <name evidence="2" type="ORF">SCOCK_390046</name>
</gene>
<reference evidence="2" key="1">
    <citation type="submission" date="2021-05" db="EMBL/GenBank/DDBJ databases">
        <authorList>
            <person name="Arsene-Ploetze F."/>
        </authorList>
    </citation>
    <scope>NUCLEOTIDE SEQUENCE</scope>
    <source>
        <strain evidence="2">DSM 42138</strain>
    </source>
</reference>